<dbReference type="CDD" id="cd06574">
    <property type="entry name" value="TM_PBP1_branched-chain-AA_like"/>
    <property type="match status" value="1"/>
</dbReference>
<evidence type="ECO:0000313" key="8">
    <source>
        <dbReference type="Proteomes" id="UP000465778"/>
    </source>
</evidence>
<name>A0A800N879_CYTFI</name>
<keyword evidence="2" id="KW-1003">Cell membrane</keyword>
<evidence type="ECO:0000256" key="5">
    <source>
        <dbReference type="ARBA" id="ARBA00023136"/>
    </source>
</evidence>
<dbReference type="PANTHER" id="PTHR32196">
    <property type="entry name" value="ABC TRANSPORTER PERMEASE PROTEIN YPHD-RELATED-RELATED"/>
    <property type="match status" value="1"/>
</dbReference>
<feature type="transmembrane region" description="Helical" evidence="6">
    <location>
        <begin position="218"/>
        <end position="241"/>
    </location>
</feature>
<evidence type="ECO:0000256" key="1">
    <source>
        <dbReference type="ARBA" id="ARBA00004651"/>
    </source>
</evidence>
<sequence length="359" mass="37980">MLVEGEQGACAFLIERKITMPTAIFGSIEAGAIYALMALGVYLSFRILDFPDLTVDGSFVTGASVAAVMITGGYNPFLATMAALLAGFAAGCLTGLLHTKGKINALLSGILMMIALYSINLRIMGKSNVPLLSEETAITKITAFWQGLGIDQAIQSLLGALGMSFIPKTWGILILMLILAFAVKVLIDLFLKTDIGLAIRATGDNETMIRSFSADTDLLKIAGLGISNALVAFSGALVAQYNGFSDVGMGIGMIIIGLASVIIGEAIFGAKTIVRATLAVIGGAILYRIIVTLALRVEFLETGDMKLITAVIVIGALILPKLIQQQKEKQRKRRRLAEAKKTNAYGKSGEHFAAIKSDS</sequence>
<feature type="transmembrane region" description="Helical" evidence="6">
    <location>
        <begin position="23"/>
        <end position="45"/>
    </location>
</feature>
<dbReference type="GO" id="GO:0022857">
    <property type="term" value="F:transmembrane transporter activity"/>
    <property type="evidence" value="ECO:0007669"/>
    <property type="project" value="InterPro"/>
</dbReference>
<feature type="transmembrane region" description="Helical" evidence="6">
    <location>
        <begin position="247"/>
        <end position="269"/>
    </location>
</feature>
<reference evidence="7 8" key="1">
    <citation type="journal article" date="2020" name="G3 (Bethesda)">
        <title>Whole Genome Sequencing and Comparative Genomics of Two Nematicidal Bacillus Strains Reveals a Wide Range of Possible Virulence Factors.</title>
        <authorList>
            <person name="Susic N."/>
            <person name="Janezic S."/>
            <person name="Rupnik M."/>
            <person name="Geric Stare B."/>
        </authorList>
    </citation>
    <scope>NUCLEOTIDE SEQUENCE [LARGE SCALE GENOMIC DNA]</scope>
    <source>
        <strain evidence="7 8">I-1582</strain>
    </source>
</reference>
<protein>
    <submittedName>
        <fullName evidence="7">ABC transporter, permease protein</fullName>
    </submittedName>
</protein>
<keyword evidence="5 6" id="KW-0472">Membrane</keyword>
<feature type="transmembrane region" description="Helical" evidence="6">
    <location>
        <begin position="170"/>
        <end position="191"/>
    </location>
</feature>
<feature type="transmembrane region" description="Helical" evidence="6">
    <location>
        <begin position="276"/>
        <end position="295"/>
    </location>
</feature>
<comment type="caution">
    <text evidence="7">The sequence shown here is derived from an EMBL/GenBank/DDBJ whole genome shotgun (WGS) entry which is preliminary data.</text>
</comment>
<evidence type="ECO:0000256" key="3">
    <source>
        <dbReference type="ARBA" id="ARBA00022692"/>
    </source>
</evidence>
<feature type="transmembrane region" description="Helical" evidence="6">
    <location>
        <begin position="307"/>
        <end position="323"/>
    </location>
</feature>
<dbReference type="Proteomes" id="UP000465778">
    <property type="component" value="Unassembled WGS sequence"/>
</dbReference>
<evidence type="ECO:0000256" key="4">
    <source>
        <dbReference type="ARBA" id="ARBA00022989"/>
    </source>
</evidence>
<dbReference type="Pfam" id="PF02653">
    <property type="entry name" value="BPD_transp_2"/>
    <property type="match status" value="1"/>
</dbReference>
<evidence type="ECO:0000256" key="2">
    <source>
        <dbReference type="ARBA" id="ARBA00022475"/>
    </source>
</evidence>
<evidence type="ECO:0000256" key="6">
    <source>
        <dbReference type="SAM" id="Phobius"/>
    </source>
</evidence>
<feature type="transmembrane region" description="Helical" evidence="6">
    <location>
        <begin position="77"/>
        <end position="97"/>
    </location>
</feature>
<accession>A0A800N879</accession>
<gene>
    <name evidence="7" type="ORF">KIS1582_4836</name>
</gene>
<dbReference type="InterPro" id="IPR001851">
    <property type="entry name" value="ABC_transp_permease"/>
</dbReference>
<dbReference type="PANTHER" id="PTHR32196:SF69">
    <property type="entry name" value="BRANCHED-CHAIN AMINO ACID TRANSPORT SYSTEM, PERMEASE PROTEIN"/>
    <property type="match status" value="1"/>
</dbReference>
<comment type="subcellular location">
    <subcellularLocation>
        <location evidence="1">Cell membrane</location>
        <topology evidence="1">Multi-pass membrane protein</topology>
    </subcellularLocation>
</comment>
<dbReference type="GO" id="GO:0005886">
    <property type="term" value="C:plasma membrane"/>
    <property type="evidence" value="ECO:0007669"/>
    <property type="project" value="UniProtKB-SubCell"/>
</dbReference>
<dbReference type="EMBL" id="VDEM01000106">
    <property type="protein sequence ID" value="KAF0821453.1"/>
    <property type="molecule type" value="Genomic_DNA"/>
</dbReference>
<dbReference type="AlphaFoldDB" id="A0A800N879"/>
<organism evidence="7 8">
    <name type="scientific">Cytobacillus firmus</name>
    <name type="common">Bacillus firmus</name>
    <dbReference type="NCBI Taxonomy" id="1399"/>
    <lineage>
        <taxon>Bacteria</taxon>
        <taxon>Bacillati</taxon>
        <taxon>Bacillota</taxon>
        <taxon>Bacilli</taxon>
        <taxon>Bacillales</taxon>
        <taxon>Bacillaceae</taxon>
        <taxon>Cytobacillus</taxon>
    </lineage>
</organism>
<keyword evidence="4 6" id="KW-1133">Transmembrane helix</keyword>
<feature type="transmembrane region" description="Helical" evidence="6">
    <location>
        <begin position="104"/>
        <end position="123"/>
    </location>
</feature>
<keyword evidence="3 6" id="KW-0812">Transmembrane</keyword>
<proteinExistence type="predicted"/>
<evidence type="ECO:0000313" key="7">
    <source>
        <dbReference type="EMBL" id="KAF0821453.1"/>
    </source>
</evidence>